<name>A0A9W4X9F9_9ASCO</name>
<comment type="caution">
    <text evidence="11">The sequence shown here is derived from an EMBL/GenBank/DDBJ whole genome shotgun (WGS) entry which is preliminary data.</text>
</comment>
<keyword evidence="5" id="KW-0805">Transcription regulation</keyword>
<keyword evidence="7" id="KW-0539">Nucleus</keyword>
<feature type="compositionally biased region" description="Low complexity" evidence="9">
    <location>
        <begin position="300"/>
        <end position="313"/>
    </location>
</feature>
<sequence length="422" mass="48051">MSISSNSTSKTTPPDLITSPKDTMPSSASTSASTSTSKDQFSSCSETSPPNIKELLMDQDKSSIEIFKMYQNKSYLPHNKRISNIAWRINGISKPKLVKTNTDVKFGSTKSSLLDNLSTENNNYSNDPNLDDFDYVAHIRKISKEEYQNKTNGSDFINSLELSIIADKTKNKPKSTTSSTTSKKVLMCSNCSTKTTPLWRKSNNGDLLCNACGLFYKLHGVARPLNNQNKKSNTTTVKNDKIISNLNTNLFNGLGNNTTQNAFELSQSQSQSQSHSNNLNEDIINLESFLDFNSPNIFKQPSQQPSQQQSIQSDFNTDNIDEIDKLLNMNIFQPIQQQTQEMQHHNSITEETATDHYHHHHYHHYHDHTENQQQQQHTHQHQHQHHDEIDLLDPNGSPPFNENNYNDITNSNQNWNWLEFNT</sequence>
<dbReference type="SMART" id="SM00401">
    <property type="entry name" value="ZnF_GATA"/>
    <property type="match status" value="1"/>
</dbReference>
<keyword evidence="4" id="KW-0862">Zinc</keyword>
<evidence type="ECO:0000313" key="11">
    <source>
        <dbReference type="EMBL" id="CAI5757263.1"/>
    </source>
</evidence>
<dbReference type="GO" id="GO:0005634">
    <property type="term" value="C:nucleus"/>
    <property type="evidence" value="ECO:0007669"/>
    <property type="project" value="UniProtKB-SubCell"/>
</dbReference>
<comment type="subcellular location">
    <subcellularLocation>
        <location evidence="1">Nucleus</location>
    </subcellularLocation>
</comment>
<dbReference type="InterPro" id="IPR013088">
    <property type="entry name" value="Znf_NHR/GATA"/>
</dbReference>
<dbReference type="OrthoDB" id="515401at2759"/>
<dbReference type="CDD" id="cd00202">
    <property type="entry name" value="ZnF_GATA"/>
    <property type="match status" value="1"/>
</dbReference>
<protein>
    <recommendedName>
        <fullName evidence="10">GATA-type domain-containing protein</fullName>
    </recommendedName>
</protein>
<dbReference type="AlphaFoldDB" id="A0A9W4X9F9"/>
<keyword evidence="12" id="KW-1185">Reference proteome</keyword>
<dbReference type="Pfam" id="PF08550">
    <property type="entry name" value="GATA_AreA"/>
    <property type="match status" value="1"/>
</dbReference>
<evidence type="ECO:0000256" key="6">
    <source>
        <dbReference type="ARBA" id="ARBA00023163"/>
    </source>
</evidence>
<evidence type="ECO:0000256" key="7">
    <source>
        <dbReference type="ARBA" id="ARBA00023242"/>
    </source>
</evidence>
<dbReference type="InterPro" id="IPR039355">
    <property type="entry name" value="Transcription_factor_GATA"/>
</dbReference>
<dbReference type="InterPro" id="IPR000679">
    <property type="entry name" value="Znf_GATA"/>
</dbReference>
<dbReference type="GO" id="GO:0008270">
    <property type="term" value="F:zinc ion binding"/>
    <property type="evidence" value="ECO:0007669"/>
    <property type="project" value="UniProtKB-KW"/>
</dbReference>
<feature type="compositionally biased region" description="Polar residues" evidence="9">
    <location>
        <begin position="38"/>
        <end position="50"/>
    </location>
</feature>
<feature type="compositionally biased region" description="Polar residues" evidence="9">
    <location>
        <begin position="1"/>
        <end position="12"/>
    </location>
</feature>
<dbReference type="PROSITE" id="PS00344">
    <property type="entry name" value="GATA_ZN_FINGER_1"/>
    <property type="match status" value="1"/>
</dbReference>
<evidence type="ECO:0000256" key="5">
    <source>
        <dbReference type="ARBA" id="ARBA00023015"/>
    </source>
</evidence>
<reference evidence="11" key="1">
    <citation type="submission" date="2022-12" db="EMBL/GenBank/DDBJ databases">
        <authorList>
            <person name="Brejova B."/>
        </authorList>
    </citation>
    <scope>NUCLEOTIDE SEQUENCE</scope>
</reference>
<evidence type="ECO:0000313" key="12">
    <source>
        <dbReference type="Proteomes" id="UP001152885"/>
    </source>
</evidence>
<dbReference type="InterPro" id="IPR013860">
    <property type="entry name" value="AreA_GATA"/>
</dbReference>
<dbReference type="PROSITE" id="PS50114">
    <property type="entry name" value="GATA_ZN_FINGER_2"/>
    <property type="match status" value="1"/>
</dbReference>
<feature type="compositionally biased region" description="Low complexity" evidence="9">
    <location>
        <begin position="26"/>
        <end position="37"/>
    </location>
</feature>
<dbReference type="PANTHER" id="PTHR10071">
    <property type="entry name" value="TRANSCRIPTION FACTOR GATA FAMILY MEMBER"/>
    <property type="match status" value="1"/>
</dbReference>
<dbReference type="EMBL" id="CANTUO010000001">
    <property type="protein sequence ID" value="CAI5757263.1"/>
    <property type="molecule type" value="Genomic_DNA"/>
</dbReference>
<dbReference type="GO" id="GO:0000981">
    <property type="term" value="F:DNA-binding transcription factor activity, RNA polymerase II-specific"/>
    <property type="evidence" value="ECO:0007669"/>
    <property type="project" value="TreeGrafter"/>
</dbReference>
<evidence type="ECO:0000256" key="8">
    <source>
        <dbReference type="PROSITE-ProRule" id="PRU00094"/>
    </source>
</evidence>
<accession>A0A9W4X9F9</accession>
<evidence type="ECO:0000256" key="3">
    <source>
        <dbReference type="ARBA" id="ARBA00022771"/>
    </source>
</evidence>
<feature type="region of interest" description="Disordered" evidence="9">
    <location>
        <begin position="1"/>
        <end position="51"/>
    </location>
</feature>
<dbReference type="PRINTS" id="PR00619">
    <property type="entry name" value="GATAZNFINGER"/>
</dbReference>
<gene>
    <name evidence="11" type="ORF">CANVERA_P1780</name>
</gene>
<feature type="region of interest" description="Disordered" evidence="9">
    <location>
        <begin position="359"/>
        <end position="411"/>
    </location>
</feature>
<evidence type="ECO:0000256" key="4">
    <source>
        <dbReference type="ARBA" id="ARBA00022833"/>
    </source>
</evidence>
<feature type="domain" description="GATA-type" evidence="10">
    <location>
        <begin position="182"/>
        <end position="238"/>
    </location>
</feature>
<evidence type="ECO:0000259" key="10">
    <source>
        <dbReference type="PROSITE" id="PS50114"/>
    </source>
</evidence>
<keyword evidence="6" id="KW-0804">Transcription</keyword>
<proteinExistence type="predicted"/>
<dbReference type="Gene3D" id="3.30.50.10">
    <property type="entry name" value="Erythroid Transcription Factor GATA-1, subunit A"/>
    <property type="match status" value="1"/>
</dbReference>
<keyword evidence="2" id="KW-0479">Metal-binding</keyword>
<dbReference type="GO" id="GO:0045944">
    <property type="term" value="P:positive regulation of transcription by RNA polymerase II"/>
    <property type="evidence" value="ECO:0007669"/>
    <property type="project" value="TreeGrafter"/>
</dbReference>
<dbReference type="GO" id="GO:0000978">
    <property type="term" value="F:RNA polymerase II cis-regulatory region sequence-specific DNA binding"/>
    <property type="evidence" value="ECO:0007669"/>
    <property type="project" value="TreeGrafter"/>
</dbReference>
<feature type="region of interest" description="Disordered" evidence="9">
    <location>
        <begin position="294"/>
        <end position="313"/>
    </location>
</feature>
<dbReference type="GO" id="GO:0000122">
    <property type="term" value="P:negative regulation of transcription by RNA polymerase II"/>
    <property type="evidence" value="ECO:0007669"/>
    <property type="project" value="TreeGrafter"/>
</dbReference>
<organism evidence="11 12">
    <name type="scientific">Candida verbasci</name>
    <dbReference type="NCBI Taxonomy" id="1227364"/>
    <lineage>
        <taxon>Eukaryota</taxon>
        <taxon>Fungi</taxon>
        <taxon>Dikarya</taxon>
        <taxon>Ascomycota</taxon>
        <taxon>Saccharomycotina</taxon>
        <taxon>Pichiomycetes</taxon>
        <taxon>Debaryomycetaceae</taxon>
        <taxon>Candida/Lodderomyces clade</taxon>
        <taxon>Candida</taxon>
    </lineage>
</organism>
<feature type="compositionally biased region" description="Polar residues" evidence="9">
    <location>
        <begin position="398"/>
        <end position="411"/>
    </location>
</feature>
<dbReference type="SUPFAM" id="SSF57716">
    <property type="entry name" value="Glucocorticoid receptor-like (DNA-binding domain)"/>
    <property type="match status" value="1"/>
</dbReference>
<dbReference type="PANTHER" id="PTHR10071:SF281">
    <property type="entry name" value="BOX A-BINDING FACTOR-RELATED"/>
    <property type="match status" value="1"/>
</dbReference>
<keyword evidence="3 8" id="KW-0863">Zinc-finger</keyword>
<dbReference type="Proteomes" id="UP001152885">
    <property type="component" value="Unassembled WGS sequence"/>
</dbReference>
<evidence type="ECO:0000256" key="2">
    <source>
        <dbReference type="ARBA" id="ARBA00022723"/>
    </source>
</evidence>
<evidence type="ECO:0000256" key="9">
    <source>
        <dbReference type="SAM" id="MobiDB-lite"/>
    </source>
</evidence>
<dbReference type="Pfam" id="PF00320">
    <property type="entry name" value="GATA"/>
    <property type="match status" value="1"/>
</dbReference>
<evidence type="ECO:0000256" key="1">
    <source>
        <dbReference type="ARBA" id="ARBA00004123"/>
    </source>
</evidence>